<dbReference type="InParanoid" id="G3Q9I1"/>
<reference evidence="1" key="1">
    <citation type="submission" date="2006-01" db="EMBL/GenBank/DDBJ databases">
        <authorList>
            <person name="Lindblad-Toh K."/>
            <person name="Mauceli E."/>
            <person name="Grabherr M."/>
            <person name="Chang J.L."/>
            <person name="Lander E.S."/>
        </authorList>
    </citation>
    <scope>NUCLEOTIDE SEQUENCE [LARGE SCALE GENOMIC DNA]</scope>
</reference>
<sequence length="57" mass="6798">YIYRPFTQAVPLLHVRAHVRTEYHYHPPPHPSGETLIHRGRQKKFHKIPSVHFNAPH</sequence>
<proteinExistence type="predicted"/>
<dbReference type="AlphaFoldDB" id="G3Q9I1"/>
<accession>G3Q9I1</accession>
<organism evidence="1">
    <name type="scientific">Gasterosteus aculeatus</name>
    <name type="common">Three-spined stickleback</name>
    <dbReference type="NCBI Taxonomy" id="69293"/>
    <lineage>
        <taxon>Eukaryota</taxon>
        <taxon>Metazoa</taxon>
        <taxon>Chordata</taxon>
        <taxon>Craniata</taxon>
        <taxon>Vertebrata</taxon>
        <taxon>Euteleostomi</taxon>
        <taxon>Actinopterygii</taxon>
        <taxon>Neopterygii</taxon>
        <taxon>Teleostei</taxon>
        <taxon>Neoteleostei</taxon>
        <taxon>Acanthomorphata</taxon>
        <taxon>Eupercaria</taxon>
        <taxon>Perciformes</taxon>
        <taxon>Cottioidei</taxon>
        <taxon>Gasterosteales</taxon>
        <taxon>Gasterosteidae</taxon>
        <taxon>Gasterosteus</taxon>
    </lineage>
</organism>
<dbReference type="Bgee" id="ENSGACG00000020093">
    <property type="expression patterns" value="Expressed in muscle tissue and 9 other cell types or tissues"/>
</dbReference>
<reference evidence="1" key="2">
    <citation type="submission" date="2024-04" db="UniProtKB">
        <authorList>
            <consortium name="Ensembl"/>
        </authorList>
    </citation>
    <scope>IDENTIFICATION</scope>
</reference>
<dbReference type="Ensembl" id="ENSGACT00000026597.1">
    <property type="protein sequence ID" value="ENSGACP00000026546.1"/>
    <property type="gene ID" value="ENSGACG00000020093.1"/>
</dbReference>
<evidence type="ECO:0000313" key="1">
    <source>
        <dbReference type="Ensembl" id="ENSGACP00000026546.1"/>
    </source>
</evidence>
<name>G3Q9I1_GASAC</name>
<protein>
    <submittedName>
        <fullName evidence="1">Uncharacterized protein</fullName>
    </submittedName>
</protein>